<reference evidence="3 4" key="1">
    <citation type="journal article" date="2011" name="PLoS Pathog.">
        <title>Endophytic Life Strategies Decoded by Genome and Transcriptome Analyses of the Mutualistic Root Symbiont Piriformospora indica.</title>
        <authorList>
            <person name="Zuccaro A."/>
            <person name="Lahrmann U."/>
            <person name="Guldener U."/>
            <person name="Langen G."/>
            <person name="Pfiffi S."/>
            <person name="Biedenkopf D."/>
            <person name="Wong P."/>
            <person name="Samans B."/>
            <person name="Grimm C."/>
            <person name="Basiewicz M."/>
            <person name="Murat C."/>
            <person name="Martin F."/>
            <person name="Kogel K.H."/>
        </authorList>
    </citation>
    <scope>NUCLEOTIDE SEQUENCE [LARGE SCALE GENOMIC DNA]</scope>
    <source>
        <strain evidence="3 4">DSM 11827</strain>
    </source>
</reference>
<dbReference type="InterPro" id="IPR037151">
    <property type="entry name" value="AlkB-like_sf"/>
</dbReference>
<evidence type="ECO:0000256" key="1">
    <source>
        <dbReference type="SAM" id="MobiDB-lite"/>
    </source>
</evidence>
<organism evidence="3 4">
    <name type="scientific">Serendipita indica (strain DSM 11827)</name>
    <name type="common">Root endophyte fungus</name>
    <name type="synonym">Piriformospora indica</name>
    <dbReference type="NCBI Taxonomy" id="1109443"/>
    <lineage>
        <taxon>Eukaryota</taxon>
        <taxon>Fungi</taxon>
        <taxon>Dikarya</taxon>
        <taxon>Basidiomycota</taxon>
        <taxon>Agaricomycotina</taxon>
        <taxon>Agaricomycetes</taxon>
        <taxon>Sebacinales</taxon>
        <taxon>Serendipitaceae</taxon>
        <taxon>Serendipita</taxon>
    </lineage>
</organism>
<dbReference type="STRING" id="1109443.G4TM31"/>
<evidence type="ECO:0000313" key="4">
    <source>
        <dbReference type="Proteomes" id="UP000007148"/>
    </source>
</evidence>
<feature type="compositionally biased region" description="Polar residues" evidence="1">
    <location>
        <begin position="81"/>
        <end position="90"/>
    </location>
</feature>
<dbReference type="Pfam" id="PF13532">
    <property type="entry name" value="2OG-FeII_Oxy_2"/>
    <property type="match status" value="1"/>
</dbReference>
<dbReference type="InterPro" id="IPR005123">
    <property type="entry name" value="Oxoglu/Fe-dep_dioxygenase_dom"/>
</dbReference>
<evidence type="ECO:0000313" key="3">
    <source>
        <dbReference type="EMBL" id="CCA72374.1"/>
    </source>
</evidence>
<dbReference type="PANTHER" id="PTHR31212">
    <property type="entry name" value="ALPHA-KETOGLUTARATE-DEPENDENT DIOXYGENASE ALKB HOMOLOG 3"/>
    <property type="match status" value="1"/>
</dbReference>
<dbReference type="HOGENOM" id="CLU_026011_1_0_1"/>
<comment type="caution">
    <text evidence="3">The sequence shown here is derived from an EMBL/GenBank/DDBJ whole genome shotgun (WGS) entry which is preliminary data.</text>
</comment>
<dbReference type="OrthoDB" id="545910at2759"/>
<feature type="region of interest" description="Disordered" evidence="1">
    <location>
        <begin position="48"/>
        <end position="134"/>
    </location>
</feature>
<dbReference type="Gene3D" id="2.60.120.590">
    <property type="entry name" value="Alpha-ketoglutarate-dependent dioxygenase AlkB-like"/>
    <property type="match status" value="1"/>
</dbReference>
<dbReference type="AlphaFoldDB" id="G4TM31"/>
<dbReference type="PANTHER" id="PTHR31212:SF4">
    <property type="entry name" value="ALPHA-KETOGLUTARATE-DEPENDENT DIOXYGENASE ALKB HOMOLOG 3"/>
    <property type="match status" value="1"/>
</dbReference>
<dbReference type="InterPro" id="IPR032854">
    <property type="entry name" value="ALKBH3"/>
</dbReference>
<feature type="domain" description="Fe2OG dioxygenase" evidence="2">
    <location>
        <begin position="283"/>
        <end position="409"/>
    </location>
</feature>
<feature type="compositionally biased region" description="Basic and acidic residues" evidence="1">
    <location>
        <begin position="114"/>
        <end position="125"/>
    </location>
</feature>
<dbReference type="GO" id="GO:0051213">
    <property type="term" value="F:dioxygenase activity"/>
    <property type="evidence" value="ECO:0007669"/>
    <property type="project" value="InterPro"/>
</dbReference>
<dbReference type="SUPFAM" id="SSF51197">
    <property type="entry name" value="Clavaminate synthase-like"/>
    <property type="match status" value="1"/>
</dbReference>
<dbReference type="Proteomes" id="UP000007148">
    <property type="component" value="Unassembled WGS sequence"/>
</dbReference>
<evidence type="ECO:0000259" key="2">
    <source>
        <dbReference type="PROSITE" id="PS51471"/>
    </source>
</evidence>
<dbReference type="InParanoid" id="G4TM31"/>
<accession>G4TM31</accession>
<dbReference type="PROSITE" id="PS51471">
    <property type="entry name" value="FE2OG_OXY"/>
    <property type="match status" value="1"/>
</dbReference>
<dbReference type="GO" id="GO:0006307">
    <property type="term" value="P:DNA alkylation repair"/>
    <property type="evidence" value="ECO:0007669"/>
    <property type="project" value="InterPro"/>
</dbReference>
<protein>
    <recommendedName>
        <fullName evidence="2">Fe2OG dioxygenase domain-containing protein</fullName>
    </recommendedName>
</protein>
<gene>
    <name evidence="3" type="ORF">PIIN_06308</name>
</gene>
<proteinExistence type="predicted"/>
<dbReference type="EMBL" id="CAFZ01000161">
    <property type="protein sequence ID" value="CCA72374.1"/>
    <property type="molecule type" value="Genomic_DNA"/>
</dbReference>
<name>G4TM31_SERID</name>
<dbReference type="eggNOG" id="ENOG502QUQ4">
    <property type="taxonomic scope" value="Eukaryota"/>
</dbReference>
<sequence length="511" mass="56862">MDDGHDTEMLLAMLSSMMEGPVPSQEVLLQALVDADGDISVAAAALKVTQKKQASTSANKRKRGLEGWIVSKRKPAEAKIGSSTPSGSSLHTHKDMGVVPSDSEEDSGAAESVKFAKGEDGDAKPSKARQGPPVSLMSVLKQAPSSPTRPPKLVPRTLGTPALVAQHTPCTMHLSVLPPELACRLFYVMLREAHGWSRNKLVESPHKTSFYARNLEEDLEGNENMQEAAKYWYNGRPTAPPRPFLPEMEEACEIIEHIVNTEILKRELLYPLEWPTTPERPWRANVAAANCYTGSKETVGWHSDQLTYLGPCPTIASLSLGTTRKFSLREVVPEWEKGERNAQTFHVPVVHNSLLIMHASCQERFKHTIPPQQTIDAFKPPFPPPVSIDEDQMMPPTTSRINITFRFYRPDFAAKSIPRCQCDIPMILRPDMKGKQRDSSIVPPSNGKMEDRGLSTWEEMAQMRYFWMCYSGAQNEGKACNAFRVLDFTKEGRGLPELEEDALEGNTHISS</sequence>
<dbReference type="InterPro" id="IPR027450">
    <property type="entry name" value="AlkB-like"/>
</dbReference>
<keyword evidence="4" id="KW-1185">Reference proteome</keyword>